<dbReference type="EMBL" id="AYRZ02000001">
    <property type="protein sequence ID" value="PHT92933.1"/>
    <property type="molecule type" value="Genomic_DNA"/>
</dbReference>
<dbReference type="Gramene" id="PHT92933">
    <property type="protein sequence ID" value="PHT92933"/>
    <property type="gene ID" value="T459_00815"/>
</dbReference>
<reference evidence="1 2" key="2">
    <citation type="journal article" date="2017" name="Genome Biol.">
        <title>New reference genome sequences of hot pepper reveal the massive evolution of plant disease-resistance genes by retroduplication.</title>
        <authorList>
            <person name="Kim S."/>
            <person name="Park J."/>
            <person name="Yeom S.I."/>
            <person name="Kim Y.M."/>
            <person name="Seo E."/>
            <person name="Kim K.T."/>
            <person name="Kim M.S."/>
            <person name="Lee J.M."/>
            <person name="Cheong K."/>
            <person name="Shin H.S."/>
            <person name="Kim S.B."/>
            <person name="Han K."/>
            <person name="Lee J."/>
            <person name="Park M."/>
            <person name="Lee H.A."/>
            <person name="Lee H.Y."/>
            <person name="Lee Y."/>
            <person name="Oh S."/>
            <person name="Lee J.H."/>
            <person name="Choi E."/>
            <person name="Choi E."/>
            <person name="Lee S.E."/>
            <person name="Jeon J."/>
            <person name="Kim H."/>
            <person name="Choi G."/>
            <person name="Song H."/>
            <person name="Lee J."/>
            <person name="Lee S.C."/>
            <person name="Kwon J.K."/>
            <person name="Lee H.Y."/>
            <person name="Koo N."/>
            <person name="Hong Y."/>
            <person name="Kim R.W."/>
            <person name="Kang W.H."/>
            <person name="Huh J.H."/>
            <person name="Kang B.C."/>
            <person name="Yang T.J."/>
            <person name="Lee Y.H."/>
            <person name="Bennetzen J.L."/>
            <person name="Choi D."/>
        </authorList>
    </citation>
    <scope>NUCLEOTIDE SEQUENCE [LARGE SCALE GENOMIC DNA]</scope>
    <source>
        <strain evidence="2">cv. CM334</strain>
    </source>
</reference>
<keyword evidence="2" id="KW-1185">Reference proteome</keyword>
<organism evidence="1 2">
    <name type="scientific">Capsicum annuum</name>
    <name type="common">Capsicum pepper</name>
    <dbReference type="NCBI Taxonomy" id="4072"/>
    <lineage>
        <taxon>Eukaryota</taxon>
        <taxon>Viridiplantae</taxon>
        <taxon>Streptophyta</taxon>
        <taxon>Embryophyta</taxon>
        <taxon>Tracheophyta</taxon>
        <taxon>Spermatophyta</taxon>
        <taxon>Magnoliopsida</taxon>
        <taxon>eudicotyledons</taxon>
        <taxon>Gunneridae</taxon>
        <taxon>Pentapetalae</taxon>
        <taxon>asterids</taxon>
        <taxon>lamiids</taxon>
        <taxon>Solanales</taxon>
        <taxon>Solanaceae</taxon>
        <taxon>Solanoideae</taxon>
        <taxon>Capsiceae</taxon>
        <taxon>Capsicum</taxon>
    </lineage>
</organism>
<dbReference type="AlphaFoldDB" id="A0A2G3AFG5"/>
<protein>
    <submittedName>
        <fullName evidence="1">Uncharacterized protein</fullName>
    </submittedName>
</protein>
<evidence type="ECO:0000313" key="2">
    <source>
        <dbReference type="Proteomes" id="UP000222542"/>
    </source>
</evidence>
<name>A0A2G3AFG5_CAPAN</name>
<proteinExistence type="predicted"/>
<accession>A0A2G3AFG5</accession>
<dbReference type="STRING" id="4072.A0A2G3AFG5"/>
<dbReference type="Proteomes" id="UP000222542">
    <property type="component" value="Unassembled WGS sequence"/>
</dbReference>
<reference evidence="1 2" key="1">
    <citation type="journal article" date="2014" name="Nat. Genet.">
        <title>Genome sequence of the hot pepper provides insights into the evolution of pungency in Capsicum species.</title>
        <authorList>
            <person name="Kim S."/>
            <person name="Park M."/>
            <person name="Yeom S.I."/>
            <person name="Kim Y.M."/>
            <person name="Lee J.M."/>
            <person name="Lee H.A."/>
            <person name="Seo E."/>
            <person name="Choi J."/>
            <person name="Cheong K."/>
            <person name="Kim K.T."/>
            <person name="Jung K."/>
            <person name="Lee G.W."/>
            <person name="Oh S.K."/>
            <person name="Bae C."/>
            <person name="Kim S.B."/>
            <person name="Lee H.Y."/>
            <person name="Kim S.Y."/>
            <person name="Kim M.S."/>
            <person name="Kang B.C."/>
            <person name="Jo Y.D."/>
            <person name="Yang H.B."/>
            <person name="Jeong H.J."/>
            <person name="Kang W.H."/>
            <person name="Kwon J.K."/>
            <person name="Shin C."/>
            <person name="Lim J.Y."/>
            <person name="Park J.H."/>
            <person name="Huh J.H."/>
            <person name="Kim J.S."/>
            <person name="Kim B.D."/>
            <person name="Cohen O."/>
            <person name="Paran I."/>
            <person name="Suh M.C."/>
            <person name="Lee S.B."/>
            <person name="Kim Y.K."/>
            <person name="Shin Y."/>
            <person name="Noh S.J."/>
            <person name="Park J."/>
            <person name="Seo Y.S."/>
            <person name="Kwon S.Y."/>
            <person name="Kim H.A."/>
            <person name="Park J.M."/>
            <person name="Kim H.J."/>
            <person name="Choi S.B."/>
            <person name="Bosland P.W."/>
            <person name="Reeves G."/>
            <person name="Jo S.H."/>
            <person name="Lee B.W."/>
            <person name="Cho H.T."/>
            <person name="Choi H.S."/>
            <person name="Lee M.S."/>
            <person name="Yu Y."/>
            <person name="Do Choi Y."/>
            <person name="Park B.S."/>
            <person name="van Deynze A."/>
            <person name="Ashrafi H."/>
            <person name="Hill T."/>
            <person name="Kim W.T."/>
            <person name="Pai H.S."/>
            <person name="Ahn H.K."/>
            <person name="Yeam I."/>
            <person name="Giovannoni J.J."/>
            <person name="Rose J.K."/>
            <person name="Sorensen I."/>
            <person name="Lee S.J."/>
            <person name="Kim R.W."/>
            <person name="Choi I.Y."/>
            <person name="Choi B.S."/>
            <person name="Lim J.S."/>
            <person name="Lee Y.H."/>
            <person name="Choi D."/>
        </authorList>
    </citation>
    <scope>NUCLEOTIDE SEQUENCE [LARGE SCALE GENOMIC DNA]</scope>
    <source>
        <strain evidence="2">cv. CM334</strain>
    </source>
</reference>
<sequence length="194" mass="22710">MVVSKFDVAYLLSMRRCKRIALDVLDEHESEVDEEFESRKLKEKEVMADLRDRNVTIVEIFDPRSLDFPCSSSRILCLRRDILDMEDAARHFELDKIVLHEVQQQSKKNDDFSLLFNMFSRAEDDSYVPYCEINFDWAEDSVKQTTYEETPNASAPVASDLDYSIEPKYNFDSSNIQVLKFFQVNSGSMEFLLQ</sequence>
<gene>
    <name evidence="1" type="ORF">T459_00815</name>
</gene>
<evidence type="ECO:0000313" key="1">
    <source>
        <dbReference type="EMBL" id="PHT92933.1"/>
    </source>
</evidence>
<comment type="caution">
    <text evidence="1">The sequence shown here is derived from an EMBL/GenBank/DDBJ whole genome shotgun (WGS) entry which is preliminary data.</text>
</comment>